<sequence length="549" mass="61592">METNNFDFWQFLAGIGLFLWGMHQLETAVKEMAGKSFRHLLQKFTNTPIKGISVGALITAILQSSSLVTLMVLAFLGAGVISLKNSIGVILGANLGTTATAWIVATLGFKLSVASFSMPFLGFGSLFYLFFSSRPMLRNIGMFSVGFGLLFLGLDFMKTAIEEVADQIDLSTFQAYGLWVYLLLGVVITALIQSSSAMIVIVLSAMSADIITLTEGVTLILGAKIGTTITVSLGALGGNADKKRLALAHFSFNMVTGLFVFSFVEHLIAFTTRIFDITDPLMELVLLNSIVSLTGILLFFPFLSAFEKWLNSRFTKDEPQGFSVYTKKVSVEVPEAAIAAMEKDIYLTYQKTINFIANIWKAGDISKSNLSIWRKILLQPKDLNQSYQELKSLEDELTAYHLQLLGQHMQPQEAQKLTSLMLTLRTLIYAAKDIKDVMHNIREMEEDEGKLVMYFYKEIKSYSFDFITELNKHIEKIDESNGLPRWLAHNEGVYNHWIAELYQKNQEEELDYPISTLTNVMKQVISSMDNLSSAVIHWKYQKKEVIDTD</sequence>
<evidence type="ECO:0000313" key="7">
    <source>
        <dbReference type="EMBL" id="GHB52599.1"/>
    </source>
</evidence>
<comment type="caution">
    <text evidence="7">The sequence shown here is derived from an EMBL/GenBank/DDBJ whole genome shotgun (WGS) entry which is preliminary data.</text>
</comment>
<feature type="transmembrane region" description="Helical" evidence="6">
    <location>
        <begin position="217"/>
        <end position="238"/>
    </location>
</feature>
<dbReference type="Proteomes" id="UP000642809">
    <property type="component" value="Unassembled WGS sequence"/>
</dbReference>
<dbReference type="NCBIfam" id="NF037997">
    <property type="entry name" value="Na_Pi_symport"/>
    <property type="match status" value="1"/>
</dbReference>
<dbReference type="GO" id="GO:0005886">
    <property type="term" value="C:plasma membrane"/>
    <property type="evidence" value="ECO:0007669"/>
    <property type="project" value="UniProtKB-SubCell"/>
</dbReference>
<reference evidence="7" key="2">
    <citation type="submission" date="2020-09" db="EMBL/GenBank/DDBJ databases">
        <authorList>
            <person name="Sun Q."/>
            <person name="Kim S."/>
        </authorList>
    </citation>
    <scope>NUCLEOTIDE SEQUENCE</scope>
    <source>
        <strain evidence="7">KCTC 23224</strain>
    </source>
</reference>
<keyword evidence="4 6" id="KW-1133">Transmembrane helix</keyword>
<gene>
    <name evidence="7" type="ORF">GCM10008106_36530</name>
</gene>
<dbReference type="PANTHER" id="PTHR10010">
    <property type="entry name" value="SOLUTE CARRIER FAMILY 34 SODIUM PHOSPHATE , MEMBER 2-RELATED"/>
    <property type="match status" value="1"/>
</dbReference>
<dbReference type="EMBL" id="BMYF01000031">
    <property type="protein sequence ID" value="GHB52599.1"/>
    <property type="molecule type" value="Genomic_DNA"/>
</dbReference>
<keyword evidence="8" id="KW-1185">Reference proteome</keyword>
<keyword evidence="2" id="KW-1003">Cell membrane</keyword>
<feature type="transmembrane region" description="Helical" evidence="6">
    <location>
        <begin position="245"/>
        <end position="264"/>
    </location>
</feature>
<dbReference type="GO" id="GO:0005436">
    <property type="term" value="F:sodium:phosphate symporter activity"/>
    <property type="evidence" value="ECO:0007669"/>
    <property type="project" value="InterPro"/>
</dbReference>
<evidence type="ECO:0000256" key="3">
    <source>
        <dbReference type="ARBA" id="ARBA00022692"/>
    </source>
</evidence>
<dbReference type="InterPro" id="IPR003841">
    <property type="entry name" value="Na/Pi_transpt"/>
</dbReference>
<organism evidence="7 8">
    <name type="scientific">Mongoliitalea lutea</name>
    <dbReference type="NCBI Taxonomy" id="849756"/>
    <lineage>
        <taxon>Bacteria</taxon>
        <taxon>Pseudomonadati</taxon>
        <taxon>Bacteroidota</taxon>
        <taxon>Cytophagia</taxon>
        <taxon>Cytophagales</taxon>
        <taxon>Cyclobacteriaceae</taxon>
        <taxon>Mongoliitalea</taxon>
    </lineage>
</organism>
<dbReference type="RefSeq" id="WP_189586398.1">
    <property type="nucleotide sequence ID" value="NZ_BMYF01000031.1"/>
</dbReference>
<accession>A0A8J3G7G1</accession>
<keyword evidence="5 6" id="KW-0472">Membrane</keyword>
<feature type="transmembrane region" description="Helical" evidence="6">
    <location>
        <begin position="284"/>
        <end position="306"/>
    </location>
</feature>
<reference evidence="7" key="1">
    <citation type="journal article" date="2014" name="Int. J. Syst. Evol. Microbiol.">
        <title>Complete genome sequence of Corynebacterium casei LMG S-19264T (=DSM 44701T), isolated from a smear-ripened cheese.</title>
        <authorList>
            <consortium name="US DOE Joint Genome Institute (JGI-PGF)"/>
            <person name="Walter F."/>
            <person name="Albersmeier A."/>
            <person name="Kalinowski J."/>
            <person name="Ruckert C."/>
        </authorList>
    </citation>
    <scope>NUCLEOTIDE SEQUENCE</scope>
    <source>
        <strain evidence="7">KCTC 23224</strain>
    </source>
</reference>
<name>A0A8J3G7G1_9BACT</name>
<evidence type="ECO:0000256" key="6">
    <source>
        <dbReference type="SAM" id="Phobius"/>
    </source>
</evidence>
<evidence type="ECO:0000256" key="5">
    <source>
        <dbReference type="ARBA" id="ARBA00023136"/>
    </source>
</evidence>
<feature type="transmembrane region" description="Helical" evidence="6">
    <location>
        <begin position="87"/>
        <end position="104"/>
    </location>
</feature>
<evidence type="ECO:0000313" key="8">
    <source>
        <dbReference type="Proteomes" id="UP000642809"/>
    </source>
</evidence>
<dbReference type="GO" id="GO:0044341">
    <property type="term" value="P:sodium-dependent phosphate transport"/>
    <property type="evidence" value="ECO:0007669"/>
    <property type="project" value="InterPro"/>
</dbReference>
<feature type="transmembrane region" description="Helical" evidence="6">
    <location>
        <begin position="52"/>
        <end position="81"/>
    </location>
</feature>
<feature type="transmembrane region" description="Helical" evidence="6">
    <location>
        <begin position="178"/>
        <end position="205"/>
    </location>
</feature>
<comment type="subcellular location">
    <subcellularLocation>
        <location evidence="1">Cell membrane</location>
        <topology evidence="1">Multi-pass membrane protein</topology>
    </subcellularLocation>
</comment>
<keyword evidence="3 6" id="KW-0812">Transmembrane</keyword>
<dbReference type="AlphaFoldDB" id="A0A8J3G7G1"/>
<feature type="transmembrane region" description="Helical" evidence="6">
    <location>
        <begin position="111"/>
        <end position="131"/>
    </location>
</feature>
<evidence type="ECO:0000256" key="1">
    <source>
        <dbReference type="ARBA" id="ARBA00004651"/>
    </source>
</evidence>
<protein>
    <submittedName>
        <fullName evidence="7">Na/Pi cotransporter</fullName>
    </submittedName>
</protein>
<evidence type="ECO:0000256" key="4">
    <source>
        <dbReference type="ARBA" id="ARBA00022989"/>
    </source>
</evidence>
<proteinExistence type="predicted"/>
<dbReference type="Pfam" id="PF02690">
    <property type="entry name" value="Na_Pi_cotrans"/>
    <property type="match status" value="2"/>
</dbReference>
<evidence type="ECO:0000256" key="2">
    <source>
        <dbReference type="ARBA" id="ARBA00022475"/>
    </source>
</evidence>
<feature type="transmembrane region" description="Helical" evidence="6">
    <location>
        <begin position="137"/>
        <end position="157"/>
    </location>
</feature>
<dbReference type="PANTHER" id="PTHR10010:SF46">
    <property type="entry name" value="SODIUM-DEPENDENT PHOSPHATE TRANSPORT PROTEIN 2B"/>
    <property type="match status" value="1"/>
</dbReference>